<accession>A0A2S5B5B2</accession>
<dbReference type="InterPro" id="IPR045089">
    <property type="entry name" value="PGGT1B-like"/>
</dbReference>
<dbReference type="PANTHER" id="PTHR11774:SF6">
    <property type="entry name" value="PROTEIN FARNESYLTRANSFERASE SUBUNIT BETA"/>
    <property type="match status" value="1"/>
</dbReference>
<evidence type="ECO:0000256" key="4">
    <source>
        <dbReference type="ARBA" id="ARBA00022602"/>
    </source>
</evidence>
<dbReference type="GO" id="GO:0005965">
    <property type="term" value="C:protein farnesyltransferase complex"/>
    <property type="evidence" value="ECO:0007669"/>
    <property type="project" value="UniProtKB-UniRule"/>
</dbReference>
<dbReference type="Proteomes" id="UP000237144">
    <property type="component" value="Unassembled WGS sequence"/>
</dbReference>
<evidence type="ECO:0000259" key="10">
    <source>
        <dbReference type="Pfam" id="PF00432"/>
    </source>
</evidence>
<dbReference type="Gene3D" id="1.50.10.20">
    <property type="match status" value="1"/>
</dbReference>
<dbReference type="OrthoDB" id="10261146at2759"/>
<keyword evidence="5 9" id="KW-0808">Transferase</keyword>
<dbReference type="GO" id="GO:0097354">
    <property type="term" value="P:prenylation"/>
    <property type="evidence" value="ECO:0007669"/>
    <property type="project" value="UniProtKB-UniRule"/>
</dbReference>
<dbReference type="STRING" id="741276.A0A2S5B5B2"/>
<dbReference type="CDD" id="cd02893">
    <property type="entry name" value="FTase"/>
    <property type="match status" value="1"/>
</dbReference>
<comment type="caution">
    <text evidence="11">The sequence shown here is derived from an EMBL/GenBank/DDBJ whole genome shotgun (WGS) entry which is preliminary data.</text>
</comment>
<keyword evidence="6 9" id="KW-0479">Metal-binding</keyword>
<feature type="domain" description="Prenyltransferase alpha-alpha toroid" evidence="10">
    <location>
        <begin position="56"/>
        <end position="390"/>
    </location>
</feature>
<keyword evidence="7" id="KW-0677">Repeat</keyword>
<organism evidence="11 12">
    <name type="scientific">Rhodotorula taiwanensis</name>
    <dbReference type="NCBI Taxonomy" id="741276"/>
    <lineage>
        <taxon>Eukaryota</taxon>
        <taxon>Fungi</taxon>
        <taxon>Dikarya</taxon>
        <taxon>Basidiomycota</taxon>
        <taxon>Pucciniomycotina</taxon>
        <taxon>Microbotryomycetes</taxon>
        <taxon>Sporidiobolales</taxon>
        <taxon>Sporidiobolaceae</taxon>
        <taxon>Rhodotorula</taxon>
    </lineage>
</organism>
<reference evidence="11 12" key="1">
    <citation type="journal article" date="2018" name="Front. Microbiol.">
        <title>Prospects for Fungal Bioremediation of Acidic Radioactive Waste Sites: Characterization and Genome Sequence of Rhodotorula taiwanensis MD1149.</title>
        <authorList>
            <person name="Tkavc R."/>
            <person name="Matrosova V.Y."/>
            <person name="Grichenko O.E."/>
            <person name="Gostincar C."/>
            <person name="Volpe R.P."/>
            <person name="Klimenkova P."/>
            <person name="Gaidamakova E.K."/>
            <person name="Zhou C.E."/>
            <person name="Stewart B.J."/>
            <person name="Lyman M.G."/>
            <person name="Malfatti S.A."/>
            <person name="Rubinfeld B."/>
            <person name="Courtot M."/>
            <person name="Singh J."/>
            <person name="Dalgard C.L."/>
            <person name="Hamilton T."/>
            <person name="Frey K.G."/>
            <person name="Gunde-Cimerman N."/>
            <person name="Dugan L."/>
            <person name="Daly M.J."/>
        </authorList>
    </citation>
    <scope>NUCLEOTIDE SEQUENCE [LARGE SCALE GENOMIC DNA]</scope>
    <source>
        <strain evidence="11 12">MD1149</strain>
    </source>
</reference>
<dbReference type="Pfam" id="PF00432">
    <property type="entry name" value="Prenyltrans"/>
    <property type="match status" value="1"/>
</dbReference>
<comment type="cofactor">
    <cofactor evidence="9">
        <name>Zn(2+)</name>
        <dbReference type="ChEBI" id="CHEBI:29105"/>
    </cofactor>
    <text evidence="9">Binds 1 zinc ion per subunit.</text>
</comment>
<evidence type="ECO:0000313" key="11">
    <source>
        <dbReference type="EMBL" id="POY71925.1"/>
    </source>
</evidence>
<evidence type="ECO:0000256" key="1">
    <source>
        <dbReference type="ARBA" id="ARBA00010497"/>
    </source>
</evidence>
<keyword evidence="8 9" id="KW-0862">Zinc</keyword>
<protein>
    <recommendedName>
        <fullName evidence="3 9">Protein farnesyltransferase subunit beta</fullName>
        <shortName evidence="9">FTase-beta</shortName>
        <ecNumber evidence="2 9">2.5.1.58</ecNumber>
    </recommendedName>
</protein>
<name>A0A2S5B5B2_9BASI</name>
<comment type="subunit">
    <text evidence="9">Heterodimer of an alpha and a beta subunit.</text>
</comment>
<keyword evidence="4 9" id="KW-0637">Prenyltransferase</keyword>
<evidence type="ECO:0000256" key="9">
    <source>
        <dbReference type="RuleBase" id="RU365056"/>
    </source>
</evidence>
<evidence type="ECO:0000256" key="3">
    <source>
        <dbReference type="ARBA" id="ARBA00015798"/>
    </source>
</evidence>
<evidence type="ECO:0000256" key="2">
    <source>
        <dbReference type="ARBA" id="ARBA00012702"/>
    </source>
</evidence>
<dbReference type="InterPro" id="IPR026872">
    <property type="entry name" value="FTB"/>
</dbReference>
<dbReference type="EMBL" id="PJQD01000069">
    <property type="protein sequence ID" value="POY71925.1"/>
    <property type="molecule type" value="Genomic_DNA"/>
</dbReference>
<sequence length="481" mass="51086">MARVNDDVLTMPWIPTPSDGLDASETLRTQYETEQTISSLLTEHLSSAAEPTIASATHVAYCRRLLDHPLPPYFIGLDASRPWVLYWTTHSLALMGKELDEAVQLRLATTLAAFQNPGGGFGGGPGQLSHLAPSYAAVCALAYGGPVGWRAIDRPAMYGFLMSLKQRDGSFIMHHGGEVDVRGCYCALTIATLSNILTPELVEGTAAFVASCQTYEGGLAAAAEIFTDSEDPVRSAPLGEAHGGYAFCAAASYLICTSVAPTVASPRPLGHTHTLDVPALLRWAASMQANPIEGGGFRGRTNKLVDGCYSWWCGGILPLAECLLADETGTGPEADLYDRASLQQYVTLVAQAPSGGLRDKPGKSPDAYHTCYNLSGSSSAQKRPLFSTARRKRLAEAFVEKGVAAMAPAKVDGSGGAPAKADELVRKAYSASLAWESSEGPSSVSLPDKGDSHLVFAHPVFNICMPQVEAMMAFFYGQVDE</sequence>
<dbReference type="AlphaFoldDB" id="A0A2S5B5B2"/>
<dbReference type="GO" id="GO:0008270">
    <property type="term" value="F:zinc ion binding"/>
    <property type="evidence" value="ECO:0007669"/>
    <property type="project" value="UniProtKB-UniRule"/>
</dbReference>
<dbReference type="SUPFAM" id="SSF48239">
    <property type="entry name" value="Terpenoid cyclases/Protein prenyltransferases"/>
    <property type="match status" value="1"/>
</dbReference>
<keyword evidence="12" id="KW-1185">Reference proteome</keyword>
<dbReference type="GO" id="GO:0004660">
    <property type="term" value="F:protein farnesyltransferase activity"/>
    <property type="evidence" value="ECO:0007669"/>
    <property type="project" value="UniProtKB-UniRule"/>
</dbReference>
<evidence type="ECO:0000256" key="5">
    <source>
        <dbReference type="ARBA" id="ARBA00022679"/>
    </source>
</evidence>
<dbReference type="InterPro" id="IPR008930">
    <property type="entry name" value="Terpenoid_cyclase/PrenylTrfase"/>
</dbReference>
<comment type="catalytic activity">
    <reaction evidence="9">
        <text>L-cysteinyl-[protein] + (2E,6E)-farnesyl diphosphate = S-(2E,6E)-farnesyl-L-cysteinyl-[protein] + diphosphate</text>
        <dbReference type="Rhea" id="RHEA:13345"/>
        <dbReference type="Rhea" id="RHEA-COMP:10131"/>
        <dbReference type="Rhea" id="RHEA-COMP:11535"/>
        <dbReference type="ChEBI" id="CHEBI:29950"/>
        <dbReference type="ChEBI" id="CHEBI:33019"/>
        <dbReference type="ChEBI" id="CHEBI:86019"/>
        <dbReference type="ChEBI" id="CHEBI:175763"/>
    </reaction>
</comment>
<evidence type="ECO:0000256" key="7">
    <source>
        <dbReference type="ARBA" id="ARBA00022737"/>
    </source>
</evidence>
<dbReference type="EC" id="2.5.1.58" evidence="2 9"/>
<evidence type="ECO:0000313" key="12">
    <source>
        <dbReference type="Proteomes" id="UP000237144"/>
    </source>
</evidence>
<proteinExistence type="inferred from homology"/>
<comment type="similarity">
    <text evidence="1 9">Belongs to the protein prenyltransferase subunit beta family.</text>
</comment>
<evidence type="ECO:0000256" key="8">
    <source>
        <dbReference type="ARBA" id="ARBA00022833"/>
    </source>
</evidence>
<gene>
    <name evidence="11" type="ORF">BMF94_5061</name>
</gene>
<dbReference type="PANTHER" id="PTHR11774">
    <property type="entry name" value="GERANYLGERANYL TRANSFERASE TYPE BETA SUBUNIT"/>
    <property type="match status" value="1"/>
</dbReference>
<evidence type="ECO:0000256" key="6">
    <source>
        <dbReference type="ARBA" id="ARBA00022723"/>
    </source>
</evidence>
<dbReference type="InterPro" id="IPR001330">
    <property type="entry name" value="Prenyltrans"/>
</dbReference>
<comment type="function">
    <text evidence="9">Catalyzes the transfer of a farnesyl moiety from farnesyl diphosphate to a cysteine at the fourth position from the C-terminus of several proteins. The beta subunit is responsible for peptide-binding.</text>
</comment>